<sequence>MTIAHEEDKATQPSIQPSSNLKESQLKTSNDSSSTSSKEASIPSDVHDFENQAKPEVHDLDPEEVLDDMYRTLTIEGQGGSKDLERQPTLASGQPAVIPDIPDKFSGWGLAVVIGCALFQFNTWVRLITV</sequence>
<organism evidence="1 2">
    <name type="scientific">Ambrosiozyma monospora</name>
    <name type="common">Yeast</name>
    <name type="synonym">Endomycopsis monosporus</name>
    <dbReference type="NCBI Taxonomy" id="43982"/>
    <lineage>
        <taxon>Eukaryota</taxon>
        <taxon>Fungi</taxon>
        <taxon>Dikarya</taxon>
        <taxon>Ascomycota</taxon>
        <taxon>Saccharomycotina</taxon>
        <taxon>Pichiomycetes</taxon>
        <taxon>Pichiales</taxon>
        <taxon>Pichiaceae</taxon>
        <taxon>Ambrosiozyma</taxon>
    </lineage>
</organism>
<keyword evidence="2" id="KW-1185">Reference proteome</keyword>
<gene>
    <name evidence="1" type="ORF">Amon02_001175800</name>
</gene>
<evidence type="ECO:0000313" key="2">
    <source>
        <dbReference type="Proteomes" id="UP001165064"/>
    </source>
</evidence>
<comment type="caution">
    <text evidence="1">The sequence shown here is derived from an EMBL/GenBank/DDBJ whole genome shotgun (WGS) entry which is preliminary data.</text>
</comment>
<protein>
    <submittedName>
        <fullName evidence="1">Unnamed protein product</fullName>
    </submittedName>
</protein>
<dbReference type="EMBL" id="BSXS01012983">
    <property type="protein sequence ID" value="GMF03362.1"/>
    <property type="molecule type" value="Genomic_DNA"/>
</dbReference>
<reference evidence="1" key="1">
    <citation type="submission" date="2023-04" db="EMBL/GenBank/DDBJ databases">
        <title>Ambrosiozyma monospora NBRC 10751.</title>
        <authorList>
            <person name="Ichikawa N."/>
            <person name="Sato H."/>
            <person name="Tonouchi N."/>
        </authorList>
    </citation>
    <scope>NUCLEOTIDE SEQUENCE</scope>
    <source>
        <strain evidence="1">NBRC 10751</strain>
    </source>
</reference>
<dbReference type="Proteomes" id="UP001165064">
    <property type="component" value="Unassembled WGS sequence"/>
</dbReference>
<proteinExistence type="predicted"/>
<accession>A0ACB5U6V5</accession>
<evidence type="ECO:0000313" key="1">
    <source>
        <dbReference type="EMBL" id="GMF03362.1"/>
    </source>
</evidence>
<name>A0ACB5U6V5_AMBMO</name>